<name>A0A9E4N8F2_9GAMM</name>
<feature type="domain" description="GGDEF" evidence="5">
    <location>
        <begin position="232"/>
        <end position="360"/>
    </location>
</feature>
<dbReference type="SUPFAM" id="SSF46458">
    <property type="entry name" value="Globin-like"/>
    <property type="match status" value="1"/>
</dbReference>
<dbReference type="Gene3D" id="3.30.70.270">
    <property type="match status" value="1"/>
</dbReference>
<dbReference type="AlphaFoldDB" id="A0A9E4N8F2"/>
<protein>
    <recommendedName>
        <fullName evidence="3">Diguanylate cyclase DosC</fullName>
        <ecNumber evidence="2">2.7.7.65</ecNumber>
    </recommendedName>
    <alternativeName>
        <fullName evidence="4">Direct oxygen-sensing cyclase</fullName>
    </alternativeName>
</protein>
<evidence type="ECO:0000256" key="4">
    <source>
        <dbReference type="ARBA" id="ARBA00029839"/>
    </source>
</evidence>
<dbReference type="InterPro" id="IPR009050">
    <property type="entry name" value="Globin-like_sf"/>
</dbReference>
<evidence type="ECO:0000256" key="3">
    <source>
        <dbReference type="ARBA" id="ARBA00015125"/>
    </source>
</evidence>
<dbReference type="InterPro" id="IPR000160">
    <property type="entry name" value="GGDEF_dom"/>
</dbReference>
<dbReference type="Gene3D" id="1.10.490.10">
    <property type="entry name" value="Globins"/>
    <property type="match status" value="1"/>
</dbReference>
<dbReference type="Proteomes" id="UP000886667">
    <property type="component" value="Unassembled WGS sequence"/>
</dbReference>
<evidence type="ECO:0000256" key="2">
    <source>
        <dbReference type="ARBA" id="ARBA00012528"/>
    </source>
</evidence>
<dbReference type="SMART" id="SM00267">
    <property type="entry name" value="GGDEF"/>
    <property type="match status" value="1"/>
</dbReference>
<dbReference type="GO" id="GO:0005886">
    <property type="term" value="C:plasma membrane"/>
    <property type="evidence" value="ECO:0007669"/>
    <property type="project" value="TreeGrafter"/>
</dbReference>
<accession>A0A9E4N8F2</accession>
<dbReference type="GO" id="GO:0043709">
    <property type="term" value="P:cell adhesion involved in single-species biofilm formation"/>
    <property type="evidence" value="ECO:0007669"/>
    <property type="project" value="TreeGrafter"/>
</dbReference>
<dbReference type="SUPFAM" id="SSF55073">
    <property type="entry name" value="Nucleotide cyclase"/>
    <property type="match status" value="1"/>
</dbReference>
<dbReference type="InterPro" id="IPR043128">
    <property type="entry name" value="Rev_trsase/Diguanyl_cyclase"/>
</dbReference>
<dbReference type="PROSITE" id="PS50887">
    <property type="entry name" value="GGDEF"/>
    <property type="match status" value="1"/>
</dbReference>
<dbReference type="GO" id="GO:1902201">
    <property type="term" value="P:negative regulation of bacterial-type flagellum-dependent cell motility"/>
    <property type="evidence" value="ECO:0007669"/>
    <property type="project" value="TreeGrafter"/>
</dbReference>
<dbReference type="GO" id="GO:0052621">
    <property type="term" value="F:diguanylate cyclase activity"/>
    <property type="evidence" value="ECO:0007669"/>
    <property type="project" value="UniProtKB-EC"/>
</dbReference>
<dbReference type="NCBIfam" id="TIGR00254">
    <property type="entry name" value="GGDEF"/>
    <property type="match status" value="1"/>
</dbReference>
<dbReference type="EMBL" id="JAEPCM010000925">
    <property type="protein sequence ID" value="MCG7949482.1"/>
    <property type="molecule type" value="Genomic_DNA"/>
</dbReference>
<dbReference type="CDD" id="cd01949">
    <property type="entry name" value="GGDEF"/>
    <property type="match status" value="1"/>
</dbReference>
<evidence type="ECO:0000259" key="5">
    <source>
        <dbReference type="PROSITE" id="PS50887"/>
    </source>
</evidence>
<dbReference type="InterPro" id="IPR050469">
    <property type="entry name" value="Diguanylate_Cyclase"/>
</dbReference>
<comment type="caution">
    <text evidence="6">The sequence shown here is derived from an EMBL/GenBank/DDBJ whole genome shotgun (WGS) entry which is preliminary data.</text>
</comment>
<reference evidence="6" key="1">
    <citation type="journal article" date="2021" name="Proc. Natl. Acad. Sci. U.S.A.">
        <title>Global biogeography of chemosynthetic symbionts reveals both localized and globally distributed symbiont groups. .</title>
        <authorList>
            <person name="Osvatic J.T."/>
            <person name="Wilkins L.G.E."/>
            <person name="Leibrecht L."/>
            <person name="Leray M."/>
            <person name="Zauner S."/>
            <person name="Polzin J."/>
            <person name="Camacho Y."/>
            <person name="Gros O."/>
            <person name="van Gils J.A."/>
            <person name="Eisen J.A."/>
            <person name="Petersen J.M."/>
            <person name="Yuen B."/>
        </authorList>
    </citation>
    <scope>NUCLEOTIDE SEQUENCE</scope>
    <source>
        <strain evidence="6">MAGclacostrist064TRANS</strain>
    </source>
</reference>
<evidence type="ECO:0000256" key="1">
    <source>
        <dbReference type="ARBA" id="ARBA00001946"/>
    </source>
</evidence>
<dbReference type="InterPro" id="IPR044398">
    <property type="entry name" value="Globin-sensor_dom"/>
</dbReference>
<organism evidence="6 7">
    <name type="scientific">Candidatus Thiodiazotropha taylori</name>
    <dbReference type="NCBI Taxonomy" id="2792791"/>
    <lineage>
        <taxon>Bacteria</taxon>
        <taxon>Pseudomonadati</taxon>
        <taxon>Pseudomonadota</taxon>
        <taxon>Gammaproteobacteria</taxon>
        <taxon>Chromatiales</taxon>
        <taxon>Sedimenticolaceae</taxon>
        <taxon>Candidatus Thiodiazotropha</taxon>
    </lineage>
</organism>
<dbReference type="InterPro" id="IPR012292">
    <property type="entry name" value="Globin/Proto"/>
</dbReference>
<proteinExistence type="predicted"/>
<dbReference type="FunFam" id="3.30.70.270:FF:000001">
    <property type="entry name" value="Diguanylate cyclase domain protein"/>
    <property type="match status" value="1"/>
</dbReference>
<dbReference type="InterPro" id="IPR029787">
    <property type="entry name" value="Nucleotide_cyclase"/>
</dbReference>
<dbReference type="GO" id="GO:0019825">
    <property type="term" value="F:oxygen binding"/>
    <property type="evidence" value="ECO:0007669"/>
    <property type="project" value="InterPro"/>
</dbReference>
<dbReference type="PANTHER" id="PTHR45138">
    <property type="entry name" value="REGULATORY COMPONENTS OF SENSORY TRANSDUCTION SYSTEM"/>
    <property type="match status" value="1"/>
</dbReference>
<dbReference type="Pfam" id="PF00990">
    <property type="entry name" value="GGDEF"/>
    <property type="match status" value="1"/>
</dbReference>
<dbReference type="EC" id="2.7.7.65" evidence="2"/>
<evidence type="ECO:0000313" key="6">
    <source>
        <dbReference type="EMBL" id="MCG7949482.1"/>
    </source>
</evidence>
<dbReference type="GO" id="GO:0020037">
    <property type="term" value="F:heme binding"/>
    <property type="evidence" value="ECO:0007669"/>
    <property type="project" value="InterPro"/>
</dbReference>
<sequence length="364" mass="41970">MKNTDKPLIQQMRITDFEITNRKRLFAISQTDAEHLKQAKPYIENELNTIVETFYKYQTEVPDIALLIGDADTLSRLHSAQKAYISDLFSGFYDIEYVNNRLRIGMVHKRIGVEPKLYLAAILTLKQLLIAHIKKSVPAEIDPDRVIEALEKLLMLDVSLVFDTYIRSLISEIEIAKDRSEQYASALEEKVRERTKQLEMLSRTDPLTGLLNRQHFDEILTQALRAAQRRNEPLTVAYVDINDFKLINDTQGHRQGDEILQRVANSLKISSRTDDFCFRYGGDEFCIIMPNCVKQEASDTWAKRLHETLAKQTDNPELSIGYAQTGPDKYITTEHLLQMADEEMYRVKKLAKNHSKKSNLSSRS</sequence>
<dbReference type="PANTHER" id="PTHR45138:SF24">
    <property type="entry name" value="DIGUANYLATE CYCLASE DGCC-RELATED"/>
    <property type="match status" value="1"/>
</dbReference>
<dbReference type="Pfam" id="PF11563">
    <property type="entry name" value="Protoglobin"/>
    <property type="match status" value="1"/>
</dbReference>
<gene>
    <name evidence="6" type="ORF">JAZ07_24365</name>
</gene>
<comment type="cofactor">
    <cofactor evidence="1">
        <name>Mg(2+)</name>
        <dbReference type="ChEBI" id="CHEBI:18420"/>
    </cofactor>
</comment>
<evidence type="ECO:0000313" key="7">
    <source>
        <dbReference type="Proteomes" id="UP000886667"/>
    </source>
</evidence>